<keyword evidence="1" id="KW-0723">Serine/threonine-protein kinase</keyword>
<evidence type="ECO:0000256" key="2">
    <source>
        <dbReference type="ARBA" id="ARBA00022679"/>
    </source>
</evidence>
<dbReference type="GO" id="GO:0043484">
    <property type="term" value="P:regulation of RNA splicing"/>
    <property type="evidence" value="ECO:0007669"/>
    <property type="project" value="TreeGrafter"/>
</dbReference>
<dbReference type="EMBL" id="PJEX01000279">
    <property type="protein sequence ID" value="TKW51824.1"/>
    <property type="molecule type" value="Genomic_DNA"/>
</dbReference>
<dbReference type="PANTHER" id="PTHR45646:SF11">
    <property type="entry name" value="SERINE_THREONINE-PROTEIN KINASE DOA"/>
    <property type="match status" value="1"/>
</dbReference>
<protein>
    <submittedName>
        <fullName evidence="7">Dual specificity tyrosine-phosphorylation-regulated kinase 3</fullName>
    </submittedName>
</protein>
<keyword evidence="2" id="KW-0808">Transferase</keyword>
<reference evidence="7 8" key="1">
    <citation type="journal article" date="2019" name="PLoS ONE">
        <title>Comparative genome analysis indicates high evolutionary potential of pathogenicity genes in Colletotrichum tanaceti.</title>
        <authorList>
            <person name="Lelwala R.V."/>
            <person name="Korhonen P.K."/>
            <person name="Young N.D."/>
            <person name="Scott J.B."/>
            <person name="Ades P.A."/>
            <person name="Gasser R.B."/>
            <person name="Taylor P.W.J."/>
        </authorList>
    </citation>
    <scope>NUCLEOTIDE SEQUENCE [LARGE SCALE GENOMIC DNA]</scope>
    <source>
        <strain evidence="7">BRIP57314</strain>
    </source>
</reference>
<proteinExistence type="predicted"/>
<dbReference type="PANTHER" id="PTHR45646">
    <property type="entry name" value="SERINE/THREONINE-PROTEIN KINASE DOA-RELATED"/>
    <property type="match status" value="1"/>
</dbReference>
<dbReference type="GO" id="GO:0005634">
    <property type="term" value="C:nucleus"/>
    <property type="evidence" value="ECO:0007669"/>
    <property type="project" value="TreeGrafter"/>
</dbReference>
<feature type="domain" description="Protein kinase" evidence="6">
    <location>
        <begin position="1"/>
        <end position="165"/>
    </location>
</feature>
<keyword evidence="4 7" id="KW-0418">Kinase</keyword>
<dbReference type="STRING" id="1306861.A0A4U6X992"/>
<dbReference type="GO" id="GO:0004674">
    <property type="term" value="F:protein serine/threonine kinase activity"/>
    <property type="evidence" value="ECO:0007669"/>
    <property type="project" value="UniProtKB-KW"/>
</dbReference>
<evidence type="ECO:0000313" key="8">
    <source>
        <dbReference type="Proteomes" id="UP000310108"/>
    </source>
</evidence>
<keyword evidence="8" id="KW-1185">Reference proteome</keyword>
<organism evidence="7 8">
    <name type="scientific">Colletotrichum tanaceti</name>
    <dbReference type="NCBI Taxonomy" id="1306861"/>
    <lineage>
        <taxon>Eukaryota</taxon>
        <taxon>Fungi</taxon>
        <taxon>Dikarya</taxon>
        <taxon>Ascomycota</taxon>
        <taxon>Pezizomycotina</taxon>
        <taxon>Sordariomycetes</taxon>
        <taxon>Hypocreomycetidae</taxon>
        <taxon>Glomerellales</taxon>
        <taxon>Glomerellaceae</taxon>
        <taxon>Colletotrichum</taxon>
        <taxon>Colletotrichum destructivum species complex</taxon>
    </lineage>
</organism>
<evidence type="ECO:0000256" key="5">
    <source>
        <dbReference type="ARBA" id="ARBA00022840"/>
    </source>
</evidence>
<keyword evidence="3" id="KW-0547">Nucleotide-binding</keyword>
<dbReference type="SUPFAM" id="SSF56112">
    <property type="entry name" value="Protein kinase-like (PK-like)"/>
    <property type="match status" value="1"/>
</dbReference>
<dbReference type="AlphaFoldDB" id="A0A4U6X992"/>
<dbReference type="InterPro" id="IPR000719">
    <property type="entry name" value="Prot_kinase_dom"/>
</dbReference>
<gene>
    <name evidence="7" type="primary">Dyrk3</name>
    <name evidence="7" type="ORF">CTA1_4442</name>
</gene>
<dbReference type="PROSITE" id="PS50011">
    <property type="entry name" value="PROTEIN_KINASE_DOM"/>
    <property type="match status" value="1"/>
</dbReference>
<dbReference type="InterPro" id="IPR011009">
    <property type="entry name" value="Kinase-like_dom_sf"/>
</dbReference>
<accession>A0A4U6X992</accession>
<evidence type="ECO:0000256" key="3">
    <source>
        <dbReference type="ARBA" id="ARBA00022741"/>
    </source>
</evidence>
<name>A0A4U6X992_9PEZI</name>
<evidence type="ECO:0000256" key="4">
    <source>
        <dbReference type="ARBA" id="ARBA00022777"/>
    </source>
</evidence>
<sequence>MSFFFADPPTKPVTPVGLRAPELILTQTVDRTLDIWTFGCLVFELMTGQPLFCVPGSDFEDDDHLLSLTAALGALPDNLFRHWKTASLYFTPDRKLFNCQLGGVREGEEEPLMLEQTSMEELFDQAEPDISEEEAGAVKALVRRVLRYNPAERPSPAELLRDPWFSKIDVETGLFLEDVVGR</sequence>
<dbReference type="InterPro" id="IPR051175">
    <property type="entry name" value="CLK_kinases"/>
</dbReference>
<dbReference type="GO" id="GO:0005524">
    <property type="term" value="F:ATP binding"/>
    <property type="evidence" value="ECO:0007669"/>
    <property type="project" value="UniProtKB-KW"/>
</dbReference>
<evidence type="ECO:0000313" key="7">
    <source>
        <dbReference type="EMBL" id="TKW51824.1"/>
    </source>
</evidence>
<evidence type="ECO:0000259" key="6">
    <source>
        <dbReference type="PROSITE" id="PS50011"/>
    </source>
</evidence>
<dbReference type="Gene3D" id="1.10.510.10">
    <property type="entry name" value="Transferase(Phosphotransferase) domain 1"/>
    <property type="match status" value="1"/>
</dbReference>
<dbReference type="Pfam" id="PF00069">
    <property type="entry name" value="Pkinase"/>
    <property type="match status" value="1"/>
</dbReference>
<evidence type="ECO:0000256" key="1">
    <source>
        <dbReference type="ARBA" id="ARBA00022527"/>
    </source>
</evidence>
<keyword evidence="5" id="KW-0067">ATP-binding</keyword>
<comment type="caution">
    <text evidence="7">The sequence shown here is derived from an EMBL/GenBank/DDBJ whole genome shotgun (WGS) entry which is preliminary data.</text>
</comment>
<dbReference type="Proteomes" id="UP000310108">
    <property type="component" value="Unassembled WGS sequence"/>
</dbReference>